<organism evidence="2">
    <name type="scientific">marine sediment metagenome</name>
    <dbReference type="NCBI Taxonomy" id="412755"/>
    <lineage>
        <taxon>unclassified sequences</taxon>
        <taxon>metagenomes</taxon>
        <taxon>ecological metagenomes</taxon>
    </lineage>
</organism>
<dbReference type="InterPro" id="IPR000415">
    <property type="entry name" value="Nitroreductase-like"/>
</dbReference>
<reference evidence="2" key="1">
    <citation type="journal article" date="2014" name="Front. Microbiol.">
        <title>High frequency of phylogenetically diverse reductive dehalogenase-homologous genes in deep subseafloor sedimentary metagenomes.</title>
        <authorList>
            <person name="Kawai M."/>
            <person name="Futagami T."/>
            <person name="Toyoda A."/>
            <person name="Takaki Y."/>
            <person name="Nishi S."/>
            <person name="Hori S."/>
            <person name="Arai W."/>
            <person name="Tsubouchi T."/>
            <person name="Morono Y."/>
            <person name="Uchiyama I."/>
            <person name="Ito T."/>
            <person name="Fujiyama A."/>
            <person name="Inagaki F."/>
            <person name="Takami H."/>
        </authorList>
    </citation>
    <scope>NUCLEOTIDE SEQUENCE</scope>
    <source>
        <strain evidence="2">Expedition CK06-06</strain>
    </source>
</reference>
<proteinExistence type="predicted"/>
<evidence type="ECO:0000313" key="2">
    <source>
        <dbReference type="EMBL" id="GAH80103.1"/>
    </source>
</evidence>
<accession>X1KDH1</accession>
<sequence>QNWYFVVVEGEVKDKLIEVSKRAFKEFISKSLKEVFKDRETVIKESEKFFYNLGNAPVVICVYRSRTIEGELTDIQSVAAAVENLLLLIHEEGLGGCWMTGPVHLENEINKIVGVKSKKLQAIIPLGVPDIIPPTPKRKGGRIEWIGWD</sequence>
<dbReference type="EMBL" id="BARU01036713">
    <property type="protein sequence ID" value="GAH80103.1"/>
    <property type="molecule type" value="Genomic_DNA"/>
</dbReference>
<dbReference type="AlphaFoldDB" id="X1KDH1"/>
<dbReference type="InterPro" id="IPR029479">
    <property type="entry name" value="Nitroreductase"/>
</dbReference>
<dbReference type="PANTHER" id="PTHR43821:SF1">
    <property type="entry name" value="NAD(P)H NITROREDUCTASE YDJA-RELATED"/>
    <property type="match status" value="1"/>
</dbReference>
<feature type="non-terminal residue" evidence="2">
    <location>
        <position position="1"/>
    </location>
</feature>
<dbReference type="Gene3D" id="3.40.109.10">
    <property type="entry name" value="NADH Oxidase"/>
    <property type="match status" value="1"/>
</dbReference>
<gene>
    <name evidence="2" type="ORF">S03H2_57280</name>
</gene>
<protein>
    <recommendedName>
        <fullName evidence="1">Nitroreductase domain-containing protein</fullName>
    </recommendedName>
</protein>
<feature type="domain" description="Nitroreductase" evidence="1">
    <location>
        <begin position="1"/>
        <end position="127"/>
    </location>
</feature>
<dbReference type="SUPFAM" id="SSF55469">
    <property type="entry name" value="FMN-dependent nitroreductase-like"/>
    <property type="match status" value="1"/>
</dbReference>
<evidence type="ECO:0000259" key="1">
    <source>
        <dbReference type="Pfam" id="PF00881"/>
    </source>
</evidence>
<dbReference type="InterPro" id="IPR052530">
    <property type="entry name" value="NAD(P)H_nitroreductase"/>
</dbReference>
<dbReference type="Pfam" id="PF00881">
    <property type="entry name" value="Nitroreductase"/>
    <property type="match status" value="1"/>
</dbReference>
<comment type="caution">
    <text evidence="2">The sequence shown here is derived from an EMBL/GenBank/DDBJ whole genome shotgun (WGS) entry which is preliminary data.</text>
</comment>
<name>X1KDH1_9ZZZZ</name>
<dbReference type="PANTHER" id="PTHR43821">
    <property type="entry name" value="NAD(P)H NITROREDUCTASE YDJA-RELATED"/>
    <property type="match status" value="1"/>
</dbReference>
<dbReference type="GO" id="GO:0016491">
    <property type="term" value="F:oxidoreductase activity"/>
    <property type="evidence" value="ECO:0007669"/>
    <property type="project" value="InterPro"/>
</dbReference>